<keyword evidence="3" id="KW-0809">Transit peptide</keyword>
<feature type="compositionally biased region" description="Basic and acidic residues" evidence="9">
    <location>
        <begin position="83"/>
        <end position="105"/>
    </location>
</feature>
<feature type="compositionally biased region" description="Basic residues" evidence="9">
    <location>
        <begin position="131"/>
        <end position="141"/>
    </location>
</feature>
<accession>A0A8J5JY29</accession>
<keyword evidence="4 10" id="KW-0689">Ribosomal protein</keyword>
<dbReference type="EMBL" id="JAHLQT010023139">
    <property type="protein sequence ID" value="KAG7165972.1"/>
    <property type="molecule type" value="Genomic_DNA"/>
</dbReference>
<dbReference type="OrthoDB" id="5989925at2759"/>
<keyword evidence="5" id="KW-0496">Mitochondrion</keyword>
<feature type="region of interest" description="Disordered" evidence="9">
    <location>
        <begin position="1"/>
        <end position="105"/>
    </location>
</feature>
<evidence type="ECO:0000256" key="3">
    <source>
        <dbReference type="ARBA" id="ARBA00022946"/>
    </source>
</evidence>
<evidence type="ECO:0000313" key="11">
    <source>
        <dbReference type="Proteomes" id="UP000747542"/>
    </source>
</evidence>
<dbReference type="PANTHER" id="PTHR13231">
    <property type="entry name" value="MITOCHONDRIAL RIBOSOMAL PROTEIN S31"/>
    <property type="match status" value="1"/>
</dbReference>
<reference evidence="10" key="1">
    <citation type="journal article" date="2021" name="Sci. Adv.">
        <title>The American lobster genome reveals insights on longevity, neural, and immune adaptations.</title>
        <authorList>
            <person name="Polinski J.M."/>
            <person name="Zimin A.V."/>
            <person name="Clark K.F."/>
            <person name="Kohn A.B."/>
            <person name="Sadowski N."/>
            <person name="Timp W."/>
            <person name="Ptitsyn A."/>
            <person name="Khanna P."/>
            <person name="Romanova D.Y."/>
            <person name="Williams P."/>
            <person name="Greenwood S.J."/>
            <person name="Moroz L.L."/>
            <person name="Walt D.R."/>
            <person name="Bodnar A.G."/>
        </authorList>
    </citation>
    <scope>NUCLEOTIDE SEQUENCE</scope>
    <source>
        <strain evidence="10">GMGI-L3</strain>
    </source>
</reference>
<comment type="similarity">
    <text evidence="2">Belongs to the mitochondrion-specific ribosomal protein mS31 family.</text>
</comment>
<evidence type="ECO:0000256" key="6">
    <source>
        <dbReference type="ARBA" id="ARBA00023274"/>
    </source>
</evidence>
<evidence type="ECO:0000256" key="8">
    <source>
        <dbReference type="ARBA" id="ARBA00035363"/>
    </source>
</evidence>
<gene>
    <name evidence="10" type="primary">Mrps31-L</name>
    <name evidence="10" type="ORF">Hamer_G011892</name>
</gene>
<feature type="region of interest" description="Disordered" evidence="9">
    <location>
        <begin position="124"/>
        <end position="156"/>
    </location>
</feature>
<evidence type="ECO:0000256" key="1">
    <source>
        <dbReference type="ARBA" id="ARBA00004173"/>
    </source>
</evidence>
<evidence type="ECO:0000256" key="9">
    <source>
        <dbReference type="SAM" id="MobiDB-lite"/>
    </source>
</evidence>
<dbReference type="InterPro" id="IPR026299">
    <property type="entry name" value="MRP-S31"/>
</dbReference>
<keyword evidence="6" id="KW-0687">Ribonucleoprotein</keyword>
<comment type="caution">
    <text evidence="10">The sequence shown here is derived from an EMBL/GenBank/DDBJ whole genome shotgun (WGS) entry which is preliminary data.</text>
</comment>
<comment type="subcellular location">
    <subcellularLocation>
        <location evidence="1">Mitochondrion</location>
    </subcellularLocation>
</comment>
<evidence type="ECO:0000313" key="10">
    <source>
        <dbReference type="EMBL" id="KAG7165972.1"/>
    </source>
</evidence>
<evidence type="ECO:0000256" key="5">
    <source>
        <dbReference type="ARBA" id="ARBA00023128"/>
    </source>
</evidence>
<dbReference type="Pfam" id="PF15433">
    <property type="entry name" value="MRP-S31"/>
    <property type="match status" value="1"/>
</dbReference>
<proteinExistence type="inferred from homology"/>
<feature type="compositionally biased region" description="Basic and acidic residues" evidence="9">
    <location>
        <begin position="1"/>
        <end position="39"/>
    </location>
</feature>
<evidence type="ECO:0000256" key="2">
    <source>
        <dbReference type="ARBA" id="ARBA00011057"/>
    </source>
</evidence>
<sequence length="418" mass="48038">MKDRPQAFENDKEEKPEQSYDKKIIFQVNHDHHTNERQEASQMGELPVTEGKHDINTDFSCNEKQVRSEDELTMPQDVTVSASKEEQVVKEHSPVEKSDDRRATAQKKLHDLLTSLASADPIPVEPMVRLSRPKARQKKTGTFKEQKKATEQPTESVIEPELVLATKEVAESLGGDVETTESELLSTLRLHSTSTSCDDKPAIQLSDLFVGMKVERNPRKPVKDLPRHKRYDQDTQQSSPRSGVEYQKMWPRATGRPVPRTLARVELFGTEHLDIFNAKSLECKKEAVPTSTLLPVWEVAHKWELQQSVSHPNDNAFTEMIQWTKQGKLWTFPINNEVGLEEEKSVGFHEHIFLEQHLEGWCPRRGPIRHFMELVCTGLSKNPHLTVERKQAHIQWYKNYFAEKEEILKEIGAIETSQ</sequence>
<dbReference type="PANTHER" id="PTHR13231:SF3">
    <property type="entry name" value="SMALL RIBOSOMAL SUBUNIT PROTEIN MS31"/>
    <property type="match status" value="1"/>
</dbReference>
<dbReference type="Proteomes" id="UP000747542">
    <property type="component" value="Unassembled WGS sequence"/>
</dbReference>
<keyword evidence="11" id="KW-1185">Reference proteome</keyword>
<dbReference type="AlphaFoldDB" id="A0A8J5JY29"/>
<feature type="region of interest" description="Disordered" evidence="9">
    <location>
        <begin position="217"/>
        <end position="252"/>
    </location>
</feature>
<evidence type="ECO:0000256" key="4">
    <source>
        <dbReference type="ARBA" id="ARBA00022980"/>
    </source>
</evidence>
<protein>
    <recommendedName>
        <fullName evidence="7">Small ribosomal subunit protein mS31</fullName>
    </recommendedName>
    <alternativeName>
        <fullName evidence="8">28S ribosomal protein S31, mitochondrial</fullName>
    </alternativeName>
</protein>
<evidence type="ECO:0000256" key="7">
    <source>
        <dbReference type="ARBA" id="ARBA00035133"/>
    </source>
</evidence>
<name>A0A8J5JY29_HOMAM</name>
<dbReference type="GO" id="GO:0005763">
    <property type="term" value="C:mitochondrial small ribosomal subunit"/>
    <property type="evidence" value="ECO:0007669"/>
    <property type="project" value="InterPro"/>
</dbReference>
<dbReference type="GO" id="GO:0003735">
    <property type="term" value="F:structural constituent of ribosome"/>
    <property type="evidence" value="ECO:0007669"/>
    <property type="project" value="InterPro"/>
</dbReference>
<organism evidence="10 11">
    <name type="scientific">Homarus americanus</name>
    <name type="common">American lobster</name>
    <dbReference type="NCBI Taxonomy" id="6706"/>
    <lineage>
        <taxon>Eukaryota</taxon>
        <taxon>Metazoa</taxon>
        <taxon>Ecdysozoa</taxon>
        <taxon>Arthropoda</taxon>
        <taxon>Crustacea</taxon>
        <taxon>Multicrustacea</taxon>
        <taxon>Malacostraca</taxon>
        <taxon>Eumalacostraca</taxon>
        <taxon>Eucarida</taxon>
        <taxon>Decapoda</taxon>
        <taxon>Pleocyemata</taxon>
        <taxon>Astacidea</taxon>
        <taxon>Nephropoidea</taxon>
        <taxon>Nephropidae</taxon>
        <taxon>Homarus</taxon>
    </lineage>
</organism>